<evidence type="ECO:0000313" key="2">
    <source>
        <dbReference type="EMBL" id="EFX06259.1"/>
    </source>
</evidence>
<name>F0X7J7_GROCL</name>
<dbReference type="HOGENOM" id="CLU_2061736_0_0_1"/>
<dbReference type="GeneID" id="25980029"/>
<feature type="compositionally biased region" description="Basic and acidic residues" evidence="1">
    <location>
        <begin position="49"/>
        <end position="59"/>
    </location>
</feature>
<gene>
    <name evidence="2" type="ORF">CMQ_6580</name>
</gene>
<proteinExistence type="predicted"/>
<sequence length="119" mass="12791">MASADKRGRTPGCSPHRILFFILTPSLSRGQDAGANPGANLSGEQGGVESEKGVQRGADETTGQFGPAENRLPQVKRQALCGESTPYYDGYGSRQGDTHEMKMEALHTNRKPGFRQLNG</sequence>
<accession>F0X7J7</accession>
<keyword evidence="3" id="KW-1185">Reference proteome</keyword>
<evidence type="ECO:0000313" key="3">
    <source>
        <dbReference type="Proteomes" id="UP000007796"/>
    </source>
</evidence>
<dbReference type="AlphaFoldDB" id="F0X7J7"/>
<dbReference type="Proteomes" id="UP000007796">
    <property type="component" value="Unassembled WGS sequence"/>
</dbReference>
<organism evidence="3">
    <name type="scientific">Grosmannia clavigera (strain kw1407 / UAMH 11150)</name>
    <name type="common">Blue stain fungus</name>
    <name type="synonym">Graphiocladiella clavigera</name>
    <dbReference type="NCBI Taxonomy" id="655863"/>
    <lineage>
        <taxon>Eukaryota</taxon>
        <taxon>Fungi</taxon>
        <taxon>Dikarya</taxon>
        <taxon>Ascomycota</taxon>
        <taxon>Pezizomycotina</taxon>
        <taxon>Sordariomycetes</taxon>
        <taxon>Sordariomycetidae</taxon>
        <taxon>Ophiostomatales</taxon>
        <taxon>Ophiostomataceae</taxon>
        <taxon>Leptographium</taxon>
    </lineage>
</organism>
<feature type="region of interest" description="Disordered" evidence="1">
    <location>
        <begin position="29"/>
        <end position="74"/>
    </location>
</feature>
<evidence type="ECO:0000256" key="1">
    <source>
        <dbReference type="SAM" id="MobiDB-lite"/>
    </source>
</evidence>
<dbReference type="InParanoid" id="F0X7J7"/>
<dbReference type="EMBL" id="GL629729">
    <property type="protein sequence ID" value="EFX06259.1"/>
    <property type="molecule type" value="Genomic_DNA"/>
</dbReference>
<reference evidence="2 3" key="1">
    <citation type="journal article" date="2011" name="Proc. Natl. Acad. Sci. U.S.A.">
        <title>Genome and transcriptome analyses of the mountain pine beetle-fungal symbiont Grosmannia clavigera, a lodgepole pine pathogen.</title>
        <authorList>
            <person name="DiGuistini S."/>
            <person name="Wang Y."/>
            <person name="Liao N.Y."/>
            <person name="Taylor G."/>
            <person name="Tanguay P."/>
            <person name="Feau N."/>
            <person name="Henrissat B."/>
            <person name="Chan S.K."/>
            <person name="Hesse-Orce U."/>
            <person name="Alamouti S.M."/>
            <person name="Tsui C.K.M."/>
            <person name="Docking R.T."/>
            <person name="Levasseur A."/>
            <person name="Haridas S."/>
            <person name="Robertson G."/>
            <person name="Birol I."/>
            <person name="Holt R.A."/>
            <person name="Marra M.A."/>
            <person name="Hamelin R.C."/>
            <person name="Hirst M."/>
            <person name="Jones S.J.M."/>
            <person name="Bohlmann J."/>
            <person name="Breuil C."/>
        </authorList>
    </citation>
    <scope>NUCLEOTIDE SEQUENCE [LARGE SCALE GENOMIC DNA]</scope>
    <source>
        <strain evidence="3">kw1407 / UAMH 11150</strain>
    </source>
</reference>
<protein>
    <submittedName>
        <fullName evidence="2">Uncharacterized protein</fullName>
    </submittedName>
</protein>
<dbReference type="RefSeq" id="XP_014175741.1">
    <property type="nucleotide sequence ID" value="XM_014320266.1"/>
</dbReference>